<dbReference type="AlphaFoldDB" id="A0A0F9F4L1"/>
<feature type="non-terminal residue" evidence="1">
    <location>
        <position position="251"/>
    </location>
</feature>
<gene>
    <name evidence="1" type="ORF">LCGC14_2075200</name>
</gene>
<evidence type="ECO:0000313" key="1">
    <source>
        <dbReference type="EMBL" id="KKL73406.1"/>
    </source>
</evidence>
<dbReference type="EMBL" id="LAZR01024968">
    <property type="protein sequence ID" value="KKL73406.1"/>
    <property type="molecule type" value="Genomic_DNA"/>
</dbReference>
<protein>
    <submittedName>
        <fullName evidence="1">Uncharacterized protein</fullName>
    </submittedName>
</protein>
<comment type="caution">
    <text evidence="1">The sequence shown here is derived from an EMBL/GenBank/DDBJ whole genome shotgun (WGS) entry which is preliminary data.</text>
</comment>
<organism evidence="1">
    <name type="scientific">marine sediment metagenome</name>
    <dbReference type="NCBI Taxonomy" id="412755"/>
    <lineage>
        <taxon>unclassified sequences</taxon>
        <taxon>metagenomes</taxon>
        <taxon>ecological metagenomes</taxon>
    </lineage>
</organism>
<sequence>MTRKFEFYEECASQWYERLESKDKSLMRQLTNDIINKPHQFLDIYSRKEYEKRSEALNASVPSESLYTLDNYIARVFYDNTSAIEMLSPVTGVNAGKAQESKVYTGADFGTAKLVGAHGSFSHPPMIAMGITPSFIKAVGVHAGYELSFSEIDEAGLYDIEWYFALKTAEKVGTLHDQKLCLGEGAEDAEVDTTLVNGFHNYTGLQTATFGDGDNVITAQGDVRKGLFNALSSLLSVKEQGENILISTSGY</sequence>
<accession>A0A0F9F4L1</accession>
<proteinExistence type="predicted"/>
<name>A0A0F9F4L1_9ZZZZ</name>
<reference evidence="1" key="1">
    <citation type="journal article" date="2015" name="Nature">
        <title>Complex archaea that bridge the gap between prokaryotes and eukaryotes.</title>
        <authorList>
            <person name="Spang A."/>
            <person name="Saw J.H."/>
            <person name="Jorgensen S.L."/>
            <person name="Zaremba-Niedzwiedzka K."/>
            <person name="Martijn J."/>
            <person name="Lind A.E."/>
            <person name="van Eijk R."/>
            <person name="Schleper C."/>
            <person name="Guy L."/>
            <person name="Ettema T.J."/>
        </authorList>
    </citation>
    <scope>NUCLEOTIDE SEQUENCE</scope>
</reference>